<feature type="compositionally biased region" description="Gly residues" evidence="1">
    <location>
        <begin position="204"/>
        <end position="219"/>
    </location>
</feature>
<keyword evidence="2" id="KW-0812">Transmembrane</keyword>
<feature type="transmembrane region" description="Helical" evidence="2">
    <location>
        <begin position="361"/>
        <end position="381"/>
    </location>
</feature>
<feature type="region of interest" description="Disordered" evidence="1">
    <location>
        <begin position="198"/>
        <end position="221"/>
    </location>
</feature>
<feature type="region of interest" description="Disordered" evidence="1">
    <location>
        <begin position="105"/>
        <end position="184"/>
    </location>
</feature>
<dbReference type="EMBL" id="NMUH01001522">
    <property type="protein sequence ID" value="MQL93147.1"/>
    <property type="molecule type" value="Genomic_DNA"/>
</dbReference>
<name>A0A843VF84_COLES</name>
<organism evidence="3 4">
    <name type="scientific">Colocasia esculenta</name>
    <name type="common">Wild taro</name>
    <name type="synonym">Arum esculentum</name>
    <dbReference type="NCBI Taxonomy" id="4460"/>
    <lineage>
        <taxon>Eukaryota</taxon>
        <taxon>Viridiplantae</taxon>
        <taxon>Streptophyta</taxon>
        <taxon>Embryophyta</taxon>
        <taxon>Tracheophyta</taxon>
        <taxon>Spermatophyta</taxon>
        <taxon>Magnoliopsida</taxon>
        <taxon>Liliopsida</taxon>
        <taxon>Araceae</taxon>
        <taxon>Aroideae</taxon>
        <taxon>Colocasieae</taxon>
        <taxon>Colocasia</taxon>
    </lineage>
</organism>
<evidence type="ECO:0000313" key="3">
    <source>
        <dbReference type="EMBL" id="MQL93147.1"/>
    </source>
</evidence>
<evidence type="ECO:0000256" key="1">
    <source>
        <dbReference type="SAM" id="MobiDB-lite"/>
    </source>
</evidence>
<sequence>MDRFKLKLDIYRDYDLKEVVTRMGPEREVLSPQIDVDELFEEEHPLNAWVETRQERDVPEFDPRNCSWAEGELDGVEARDPELRVSEDPPLALGPLLSQPRHSAILPETSRVPPTQPALRRTATQKERSSKAIELEKRTYTRQKKRKVQQPIRSDDTTQDLNDDDDDDNGAATGATGVGQGYAGYTGTTCVGLTENYVPETEHQGGGGEVQGHGQGGYEGQHHAAYEWPPWEPNYSSGSTHIPAFQPPILPYLDISSLPYGVQGGWGPWPSQEQEHSEATSTYKPLGIWCPAPSQSGENSSQQFTPRGIQIEAGVSPLPPAFFRAAEKSTVLCMEYLAANFPGLVPLWAMLAGLLVEVAEVAISVVPVLEAVLVVIVVVAVTPPSPIVA</sequence>
<feature type="transmembrane region" description="Helical" evidence="2">
    <location>
        <begin position="336"/>
        <end position="355"/>
    </location>
</feature>
<reference evidence="3" key="1">
    <citation type="submission" date="2017-07" db="EMBL/GenBank/DDBJ databases">
        <title>Taro Niue Genome Assembly and Annotation.</title>
        <authorList>
            <person name="Atibalentja N."/>
            <person name="Keating K."/>
            <person name="Fields C.J."/>
        </authorList>
    </citation>
    <scope>NUCLEOTIDE SEQUENCE</scope>
    <source>
        <strain evidence="3">Niue_2</strain>
        <tissue evidence="3">Leaf</tissue>
    </source>
</reference>
<evidence type="ECO:0000256" key="2">
    <source>
        <dbReference type="SAM" id="Phobius"/>
    </source>
</evidence>
<proteinExistence type="predicted"/>
<feature type="compositionally biased region" description="Acidic residues" evidence="1">
    <location>
        <begin position="157"/>
        <end position="169"/>
    </location>
</feature>
<keyword evidence="2" id="KW-1133">Transmembrane helix</keyword>
<feature type="compositionally biased region" description="Basic and acidic residues" evidence="1">
    <location>
        <begin position="124"/>
        <end position="139"/>
    </location>
</feature>
<keyword evidence="4" id="KW-1185">Reference proteome</keyword>
<gene>
    <name evidence="3" type="ORF">Taro_025785</name>
</gene>
<evidence type="ECO:0000313" key="4">
    <source>
        <dbReference type="Proteomes" id="UP000652761"/>
    </source>
</evidence>
<keyword evidence="2" id="KW-0472">Membrane</keyword>
<accession>A0A843VF84</accession>
<comment type="caution">
    <text evidence="3">The sequence shown here is derived from an EMBL/GenBank/DDBJ whole genome shotgun (WGS) entry which is preliminary data.</text>
</comment>
<dbReference type="AlphaFoldDB" id="A0A843VF84"/>
<protein>
    <submittedName>
        <fullName evidence="3">Uncharacterized protein</fullName>
    </submittedName>
</protein>
<dbReference type="Proteomes" id="UP000652761">
    <property type="component" value="Unassembled WGS sequence"/>
</dbReference>